<evidence type="ECO:0000256" key="6">
    <source>
        <dbReference type="ARBA" id="ARBA00023237"/>
    </source>
</evidence>
<evidence type="ECO:0000256" key="7">
    <source>
        <dbReference type="HAMAP-Rule" id="MF_00415"/>
    </source>
</evidence>
<dbReference type="PANTHER" id="PTHR34933:SF1">
    <property type="entry name" value="FLAGELLAR L-RING PROTEIN"/>
    <property type="match status" value="1"/>
</dbReference>
<dbReference type="OrthoDB" id="9789227at2"/>
<dbReference type="PATRIC" id="fig|1666912.4.peg.1685"/>
<dbReference type="Proteomes" id="UP000182045">
    <property type="component" value="Unassembled WGS sequence"/>
</dbReference>
<keyword evidence="11" id="KW-1185">Reference proteome</keyword>
<dbReference type="GO" id="GO:0009279">
    <property type="term" value="C:cell outer membrane"/>
    <property type="evidence" value="ECO:0007669"/>
    <property type="project" value="UniProtKB-SubCell"/>
</dbReference>
<gene>
    <name evidence="7 9" type="primary">flgH</name>
    <name evidence="8" type="ORF">Ga0058931_2139</name>
    <name evidence="9" type="ORF">HLUCCA05_02670</name>
</gene>
<keyword evidence="9" id="KW-0969">Cilium</keyword>
<evidence type="ECO:0000313" key="10">
    <source>
        <dbReference type="Proteomes" id="UP000050413"/>
    </source>
</evidence>
<sequence>MLRPLILLLPLAACSTYLEDKAGLDYAPVYQEAVPTASRTTGGIFHQEAHGLFVSDRRANAVGDVLTVQFVERLQASKSQTASSGRASNFEMTLPSLLPGGLTGAELGHSTAQDFSGRGAATQSNSLTGRLSVGVVRVLPNGHLEVMGQKRLALNNGAEYVRLTGIVRPEDIGSDNVVTSDRLAHADIRYIGAGDVADTGQQGWLSRVLTAVNPI</sequence>
<dbReference type="Proteomes" id="UP000050413">
    <property type="component" value="Unassembled WGS sequence"/>
</dbReference>
<accession>A0A0P7X4T4</accession>
<evidence type="ECO:0000313" key="9">
    <source>
        <dbReference type="EMBL" id="KPP95581.1"/>
    </source>
</evidence>
<organism evidence="9 10">
    <name type="scientific">Roseibaca calidilacus</name>
    <dbReference type="NCBI Taxonomy" id="1666912"/>
    <lineage>
        <taxon>Bacteria</taxon>
        <taxon>Pseudomonadati</taxon>
        <taxon>Pseudomonadota</taxon>
        <taxon>Alphaproteobacteria</taxon>
        <taxon>Rhodobacterales</taxon>
        <taxon>Paracoccaceae</taxon>
        <taxon>Roseinatronobacter</taxon>
    </lineage>
</organism>
<evidence type="ECO:0000256" key="5">
    <source>
        <dbReference type="ARBA" id="ARBA00023143"/>
    </source>
</evidence>
<reference evidence="9 10" key="1">
    <citation type="submission" date="2015-09" db="EMBL/GenBank/DDBJ databases">
        <title>Identification and resolution of microdiversity through metagenomic sequencing of parallel consortia.</title>
        <authorList>
            <person name="Nelson W.C."/>
            <person name="Romine M.F."/>
            <person name="Lindemann S.R."/>
        </authorList>
    </citation>
    <scope>NUCLEOTIDE SEQUENCE [LARGE SCALE GENOMIC DNA]</scope>
    <source>
        <strain evidence="9">HL-91</strain>
    </source>
</reference>
<dbReference type="GO" id="GO:0071973">
    <property type="term" value="P:bacterial-type flagellum-dependent cell motility"/>
    <property type="evidence" value="ECO:0007669"/>
    <property type="project" value="InterPro"/>
</dbReference>
<keyword evidence="9" id="KW-0966">Cell projection</keyword>
<comment type="function">
    <text evidence="1 7">Assembles around the rod to form the L-ring and probably protects the motor/basal body from shearing forces during rotation.</text>
</comment>
<proteinExistence type="inferred from homology"/>
<dbReference type="InterPro" id="IPR000527">
    <property type="entry name" value="Flag_Lring"/>
</dbReference>
<keyword evidence="6 7" id="KW-0998">Cell outer membrane</keyword>
<evidence type="ECO:0000256" key="2">
    <source>
        <dbReference type="ARBA" id="ARBA00006929"/>
    </source>
</evidence>
<dbReference type="AlphaFoldDB" id="A0A0P7X4T4"/>
<evidence type="ECO:0000256" key="3">
    <source>
        <dbReference type="ARBA" id="ARBA00022729"/>
    </source>
</evidence>
<dbReference type="Pfam" id="PF02107">
    <property type="entry name" value="FlgH"/>
    <property type="match status" value="1"/>
</dbReference>
<keyword evidence="9" id="KW-0282">Flagellum</keyword>
<evidence type="ECO:0000256" key="1">
    <source>
        <dbReference type="ARBA" id="ARBA00002591"/>
    </source>
</evidence>
<dbReference type="EMBL" id="FBYC01000004">
    <property type="protein sequence ID" value="CUX82055.1"/>
    <property type="molecule type" value="Genomic_DNA"/>
</dbReference>
<keyword evidence="3" id="KW-0732">Signal</keyword>
<keyword evidence="5 7" id="KW-0975">Bacterial flagellum</keyword>
<comment type="caution">
    <text evidence="9">The sequence shown here is derived from an EMBL/GenBank/DDBJ whole genome shotgun (WGS) entry which is preliminary data.</text>
</comment>
<evidence type="ECO:0000256" key="4">
    <source>
        <dbReference type="ARBA" id="ARBA00023136"/>
    </source>
</evidence>
<dbReference type="PANTHER" id="PTHR34933">
    <property type="entry name" value="FLAGELLAR L-RING PROTEIN"/>
    <property type="match status" value="1"/>
</dbReference>
<comment type="similarity">
    <text evidence="2 7">Belongs to the FlgH family.</text>
</comment>
<dbReference type="RefSeq" id="WP_082700169.1">
    <property type="nucleotide sequence ID" value="NZ_FBYC01000004.1"/>
</dbReference>
<comment type="subcellular location">
    <subcellularLocation>
        <location evidence="7">Cell outer membrane</location>
    </subcellularLocation>
    <subcellularLocation>
        <location evidence="7">Bacterial flagellum basal body</location>
    </subcellularLocation>
</comment>
<keyword evidence="4 7" id="KW-0472">Membrane</keyword>
<comment type="subunit">
    <text evidence="7">The basal body constitutes a major portion of the flagellar organelle and consists of four rings (L,P,S, and M) mounted on a central rod.</text>
</comment>
<dbReference type="HAMAP" id="MF_00415">
    <property type="entry name" value="FlgH"/>
    <property type="match status" value="1"/>
</dbReference>
<evidence type="ECO:0000313" key="8">
    <source>
        <dbReference type="EMBL" id="CUX82055.1"/>
    </source>
</evidence>
<dbReference type="EMBL" id="LJSG01000002">
    <property type="protein sequence ID" value="KPP95581.1"/>
    <property type="molecule type" value="Genomic_DNA"/>
</dbReference>
<dbReference type="STRING" id="1666912.Ga0058931_2139"/>
<evidence type="ECO:0000313" key="11">
    <source>
        <dbReference type="Proteomes" id="UP000182045"/>
    </source>
</evidence>
<name>A0A0P7X4T4_9RHOB</name>
<dbReference type="GO" id="GO:0009427">
    <property type="term" value="C:bacterial-type flagellum basal body, distal rod, L ring"/>
    <property type="evidence" value="ECO:0007669"/>
    <property type="project" value="InterPro"/>
</dbReference>
<dbReference type="GO" id="GO:0003774">
    <property type="term" value="F:cytoskeletal motor activity"/>
    <property type="evidence" value="ECO:0007669"/>
    <property type="project" value="InterPro"/>
</dbReference>
<reference evidence="8 11" key="2">
    <citation type="submission" date="2016-01" db="EMBL/GenBank/DDBJ databases">
        <authorList>
            <person name="Varghese N."/>
        </authorList>
    </citation>
    <scope>NUCLEOTIDE SEQUENCE [LARGE SCALE GENOMIC DNA]</scope>
    <source>
        <strain evidence="8 11">HL-91</strain>
    </source>
</reference>
<dbReference type="PRINTS" id="PR01008">
    <property type="entry name" value="FLGLRINGFLGH"/>
</dbReference>
<protein>
    <recommendedName>
        <fullName evidence="7">Flagellar L-ring protein</fullName>
    </recommendedName>
    <alternativeName>
        <fullName evidence="7">Basal body L-ring protein</fullName>
    </alternativeName>
</protein>